<name>A0ACC1T6L8_9APHY</name>
<evidence type="ECO:0000313" key="2">
    <source>
        <dbReference type="Proteomes" id="UP001148662"/>
    </source>
</evidence>
<dbReference type="Proteomes" id="UP001148662">
    <property type="component" value="Unassembled WGS sequence"/>
</dbReference>
<sequence length="150" mass="17851">MLVLEEYADGDRPPEWEAKYHKIIDSLRRNIDYFYLQADQLGKRPPRIHRIASIWQKLWNFLSKFESIERGLEVFHEHIRALEIRAQLRGMKAAAEQELEAERGRRAVFKAAAAQARAQRKEMRAEMRRQYELARSARGRRRPTNVPRLP</sequence>
<keyword evidence="2" id="KW-1185">Reference proteome</keyword>
<evidence type="ECO:0000313" key="1">
    <source>
        <dbReference type="EMBL" id="KAJ3554303.1"/>
    </source>
</evidence>
<dbReference type="EMBL" id="JANHOG010000443">
    <property type="protein sequence ID" value="KAJ3554303.1"/>
    <property type="molecule type" value="Genomic_DNA"/>
</dbReference>
<gene>
    <name evidence="1" type="ORF">NM688_g3177</name>
</gene>
<proteinExistence type="predicted"/>
<accession>A0ACC1T6L8</accession>
<protein>
    <submittedName>
        <fullName evidence="1">Uncharacterized protein</fullName>
    </submittedName>
</protein>
<reference evidence="1" key="1">
    <citation type="submission" date="2022-07" db="EMBL/GenBank/DDBJ databases">
        <title>Genome Sequence of Phlebia brevispora.</title>
        <authorList>
            <person name="Buettner E."/>
        </authorList>
    </citation>
    <scope>NUCLEOTIDE SEQUENCE</scope>
    <source>
        <strain evidence="1">MPL23</strain>
    </source>
</reference>
<comment type="caution">
    <text evidence="1">The sequence shown here is derived from an EMBL/GenBank/DDBJ whole genome shotgun (WGS) entry which is preliminary data.</text>
</comment>
<organism evidence="1 2">
    <name type="scientific">Phlebia brevispora</name>
    <dbReference type="NCBI Taxonomy" id="194682"/>
    <lineage>
        <taxon>Eukaryota</taxon>
        <taxon>Fungi</taxon>
        <taxon>Dikarya</taxon>
        <taxon>Basidiomycota</taxon>
        <taxon>Agaricomycotina</taxon>
        <taxon>Agaricomycetes</taxon>
        <taxon>Polyporales</taxon>
        <taxon>Meruliaceae</taxon>
        <taxon>Phlebia</taxon>
    </lineage>
</organism>